<dbReference type="Proteomes" id="UP001054945">
    <property type="component" value="Unassembled WGS sequence"/>
</dbReference>
<proteinExistence type="predicted"/>
<comment type="caution">
    <text evidence="1">The sequence shown here is derived from an EMBL/GenBank/DDBJ whole genome shotgun (WGS) entry which is preliminary data.</text>
</comment>
<keyword evidence="2" id="KW-1185">Reference proteome</keyword>
<gene>
    <name evidence="1" type="ORF">CEXT_268871</name>
</gene>
<name>A0AAV4TE65_CAEEX</name>
<sequence length="123" mass="14528">MSSNGTKLTFSQKMEVGEELQQPRKKKVLLFFFLLCCFCQSLHCKGLRAFCLDVREIPWGHPGSFISHHRAHRKKGDWNRVKYWRRATQSHLPLRIIVIPVLLASIRVLEINIRWVRVSPNEY</sequence>
<evidence type="ECO:0000313" key="2">
    <source>
        <dbReference type="Proteomes" id="UP001054945"/>
    </source>
</evidence>
<accession>A0AAV4TE65</accession>
<reference evidence="1 2" key="1">
    <citation type="submission" date="2021-06" db="EMBL/GenBank/DDBJ databases">
        <title>Caerostris extrusa draft genome.</title>
        <authorList>
            <person name="Kono N."/>
            <person name="Arakawa K."/>
        </authorList>
    </citation>
    <scope>NUCLEOTIDE SEQUENCE [LARGE SCALE GENOMIC DNA]</scope>
</reference>
<organism evidence="1 2">
    <name type="scientific">Caerostris extrusa</name>
    <name type="common">Bark spider</name>
    <name type="synonym">Caerostris bankana</name>
    <dbReference type="NCBI Taxonomy" id="172846"/>
    <lineage>
        <taxon>Eukaryota</taxon>
        <taxon>Metazoa</taxon>
        <taxon>Ecdysozoa</taxon>
        <taxon>Arthropoda</taxon>
        <taxon>Chelicerata</taxon>
        <taxon>Arachnida</taxon>
        <taxon>Araneae</taxon>
        <taxon>Araneomorphae</taxon>
        <taxon>Entelegynae</taxon>
        <taxon>Araneoidea</taxon>
        <taxon>Araneidae</taxon>
        <taxon>Caerostris</taxon>
    </lineage>
</organism>
<protein>
    <submittedName>
        <fullName evidence="1">Uncharacterized protein</fullName>
    </submittedName>
</protein>
<evidence type="ECO:0000313" key="1">
    <source>
        <dbReference type="EMBL" id="GIY43152.1"/>
    </source>
</evidence>
<dbReference type="EMBL" id="BPLR01010938">
    <property type="protein sequence ID" value="GIY43152.1"/>
    <property type="molecule type" value="Genomic_DNA"/>
</dbReference>
<dbReference type="AlphaFoldDB" id="A0AAV4TE65"/>